<dbReference type="GO" id="GO:0004022">
    <property type="term" value="F:alcohol dehydrogenase (NAD+) activity"/>
    <property type="evidence" value="ECO:0007669"/>
    <property type="project" value="TreeGrafter"/>
</dbReference>
<proteinExistence type="inferred from homology"/>
<evidence type="ECO:0000256" key="5">
    <source>
        <dbReference type="ARBA" id="ARBA00023002"/>
    </source>
</evidence>
<dbReference type="OrthoDB" id="1879366at2759"/>
<dbReference type="OMA" id="IIKPHVR"/>
<evidence type="ECO:0000259" key="8">
    <source>
        <dbReference type="SMART" id="SM00829"/>
    </source>
</evidence>
<dbReference type="GO" id="GO:0008270">
    <property type="term" value="F:zinc ion binding"/>
    <property type="evidence" value="ECO:0007669"/>
    <property type="project" value="InterPro"/>
</dbReference>
<feature type="domain" description="Enoyl reductase (ER)" evidence="8">
    <location>
        <begin position="5"/>
        <end position="342"/>
    </location>
</feature>
<evidence type="ECO:0000256" key="2">
    <source>
        <dbReference type="ARBA" id="ARBA00008072"/>
    </source>
</evidence>
<comment type="cofactor">
    <cofactor evidence="1 7">
        <name>Zn(2+)</name>
        <dbReference type="ChEBI" id="CHEBI:29105"/>
    </cofactor>
</comment>
<dbReference type="AlphaFoldDB" id="A0A139B0K7"/>
<keyword evidence="3 7" id="KW-0479">Metal-binding</keyword>
<dbReference type="FunFam" id="3.40.50.720:FF:000039">
    <property type="entry name" value="Alcohol dehydrogenase AdhP"/>
    <property type="match status" value="1"/>
</dbReference>
<dbReference type="Pfam" id="PF08240">
    <property type="entry name" value="ADH_N"/>
    <property type="match status" value="1"/>
</dbReference>
<evidence type="ECO:0000256" key="7">
    <source>
        <dbReference type="RuleBase" id="RU361277"/>
    </source>
</evidence>
<dbReference type="EMBL" id="KQ965731">
    <property type="protein sequence ID" value="KXS22514.1"/>
    <property type="molecule type" value="Genomic_DNA"/>
</dbReference>
<evidence type="ECO:0000256" key="3">
    <source>
        <dbReference type="ARBA" id="ARBA00022723"/>
    </source>
</evidence>
<evidence type="ECO:0000313" key="10">
    <source>
        <dbReference type="Proteomes" id="UP000070544"/>
    </source>
</evidence>
<reference evidence="9 10" key="1">
    <citation type="journal article" date="2015" name="Genome Biol. Evol.">
        <title>Phylogenomic analyses indicate that early fungi evolved digesting cell walls of algal ancestors of land plants.</title>
        <authorList>
            <person name="Chang Y."/>
            <person name="Wang S."/>
            <person name="Sekimoto S."/>
            <person name="Aerts A.L."/>
            <person name="Choi C."/>
            <person name="Clum A."/>
            <person name="LaButti K.M."/>
            <person name="Lindquist E.A."/>
            <person name="Yee Ngan C."/>
            <person name="Ohm R.A."/>
            <person name="Salamov A.A."/>
            <person name="Grigoriev I.V."/>
            <person name="Spatafora J.W."/>
            <person name="Berbee M.L."/>
        </authorList>
    </citation>
    <scope>NUCLEOTIDE SEQUENCE [LARGE SCALE GENOMIC DNA]</scope>
    <source>
        <strain evidence="9 10">JEL478</strain>
    </source>
</reference>
<comment type="similarity">
    <text evidence="2 7">Belongs to the zinc-containing alcohol dehydrogenase family.</text>
</comment>
<dbReference type="SUPFAM" id="SSF51735">
    <property type="entry name" value="NAD(P)-binding Rossmann-fold domains"/>
    <property type="match status" value="1"/>
</dbReference>
<dbReference type="GO" id="GO:0005737">
    <property type="term" value="C:cytoplasm"/>
    <property type="evidence" value="ECO:0007669"/>
    <property type="project" value="TreeGrafter"/>
</dbReference>
<keyword evidence="5" id="KW-0560">Oxidoreductase</keyword>
<dbReference type="InterPro" id="IPR013154">
    <property type="entry name" value="ADH-like_N"/>
</dbReference>
<name>A0A139B0K7_GONPJ</name>
<dbReference type="PROSITE" id="PS00059">
    <property type="entry name" value="ADH_ZINC"/>
    <property type="match status" value="1"/>
</dbReference>
<dbReference type="InterPro" id="IPR002328">
    <property type="entry name" value="ADH_Zn_CS"/>
</dbReference>
<dbReference type="InterPro" id="IPR036291">
    <property type="entry name" value="NAD(P)-bd_dom_sf"/>
</dbReference>
<dbReference type="Gene3D" id="3.90.180.10">
    <property type="entry name" value="Medium-chain alcohol dehydrogenases, catalytic domain"/>
    <property type="match status" value="1"/>
</dbReference>
<dbReference type="PANTHER" id="PTHR42940:SF8">
    <property type="entry name" value="VACUOLAR PROTEIN SORTING-ASSOCIATED PROTEIN 11"/>
    <property type="match status" value="1"/>
</dbReference>
<keyword evidence="6" id="KW-0520">NAD</keyword>
<keyword evidence="10" id="KW-1185">Reference proteome</keyword>
<dbReference type="SMART" id="SM00829">
    <property type="entry name" value="PKS_ER"/>
    <property type="match status" value="1"/>
</dbReference>
<accession>A0A139B0K7</accession>
<evidence type="ECO:0000256" key="6">
    <source>
        <dbReference type="ARBA" id="ARBA00023027"/>
    </source>
</evidence>
<evidence type="ECO:0000256" key="4">
    <source>
        <dbReference type="ARBA" id="ARBA00022833"/>
    </source>
</evidence>
<dbReference type="STRING" id="1344416.A0A139B0K7"/>
<dbReference type="SUPFAM" id="SSF50129">
    <property type="entry name" value="GroES-like"/>
    <property type="match status" value="1"/>
</dbReference>
<sequence length="347" mass="36338">MTIPQTMKALVLHELGKPMTVEDVPVPKCGDNQVLVKIEASGVCHTDEFFSRAGYPGIKFPAVLGHEGAGTIAQIGAAVTGWKIGDRVSVPMYGGGCGKCYYCENDMLLQCADHIMHAGNAWGTYAEYIATNPKTIVAIPDNVSYEHAGPCGCAGVTVMGALRRSNAPKGSWVAYSGAGGLGLMGVQIAKAEGYKVLAIDVDDAKLEEAKHVGADAVLNAKTAGAEFIPKVLTITEGGLMANFIVTTAASAVENTIPAMKAGGSVIIIGIIEKPTTIPIVLLMVKDLKIFGSALGTVEDAKKVVKYVADGKVHPTTSPCKLSEVNHVFEELEKGTIVGRKVVTNLTQ</sequence>
<dbReference type="PANTHER" id="PTHR42940">
    <property type="entry name" value="ALCOHOL DEHYDROGENASE 1-RELATED"/>
    <property type="match status" value="1"/>
</dbReference>
<protein>
    <submittedName>
        <fullName evidence="9">Alcohol dehydrogenase GroES domain-containing protein</fullName>
    </submittedName>
</protein>
<gene>
    <name evidence="9" type="ORF">M427DRAFT_106889</name>
</gene>
<dbReference type="InterPro" id="IPR013149">
    <property type="entry name" value="ADH-like_C"/>
</dbReference>
<dbReference type="Gene3D" id="3.40.50.720">
    <property type="entry name" value="NAD(P)-binding Rossmann-like Domain"/>
    <property type="match status" value="1"/>
</dbReference>
<dbReference type="Proteomes" id="UP000070544">
    <property type="component" value="Unassembled WGS sequence"/>
</dbReference>
<dbReference type="InterPro" id="IPR020843">
    <property type="entry name" value="ER"/>
</dbReference>
<keyword evidence="4 7" id="KW-0862">Zinc</keyword>
<dbReference type="Pfam" id="PF00107">
    <property type="entry name" value="ADH_zinc_N"/>
    <property type="match status" value="1"/>
</dbReference>
<organism evidence="9 10">
    <name type="scientific">Gonapodya prolifera (strain JEL478)</name>
    <name type="common">Monoblepharis prolifera</name>
    <dbReference type="NCBI Taxonomy" id="1344416"/>
    <lineage>
        <taxon>Eukaryota</taxon>
        <taxon>Fungi</taxon>
        <taxon>Fungi incertae sedis</taxon>
        <taxon>Chytridiomycota</taxon>
        <taxon>Chytridiomycota incertae sedis</taxon>
        <taxon>Monoblepharidomycetes</taxon>
        <taxon>Monoblepharidales</taxon>
        <taxon>Gonapodyaceae</taxon>
        <taxon>Gonapodya</taxon>
    </lineage>
</organism>
<evidence type="ECO:0000256" key="1">
    <source>
        <dbReference type="ARBA" id="ARBA00001947"/>
    </source>
</evidence>
<evidence type="ECO:0000313" key="9">
    <source>
        <dbReference type="EMBL" id="KXS22514.1"/>
    </source>
</evidence>
<dbReference type="InterPro" id="IPR011032">
    <property type="entry name" value="GroES-like_sf"/>
</dbReference>